<dbReference type="OrthoDB" id="9974792at2759"/>
<evidence type="ECO:0000313" key="1">
    <source>
        <dbReference type="EMBL" id="CAG7716235.1"/>
    </source>
</evidence>
<dbReference type="AlphaFoldDB" id="A0A8J2NVT6"/>
<proteinExistence type="predicted"/>
<dbReference type="EMBL" id="CAJVCH010036913">
    <property type="protein sequence ID" value="CAG7716235.1"/>
    <property type="molecule type" value="Genomic_DNA"/>
</dbReference>
<organism evidence="1 2">
    <name type="scientific">Allacma fusca</name>
    <dbReference type="NCBI Taxonomy" id="39272"/>
    <lineage>
        <taxon>Eukaryota</taxon>
        <taxon>Metazoa</taxon>
        <taxon>Ecdysozoa</taxon>
        <taxon>Arthropoda</taxon>
        <taxon>Hexapoda</taxon>
        <taxon>Collembola</taxon>
        <taxon>Symphypleona</taxon>
        <taxon>Sminthuridae</taxon>
        <taxon>Allacma</taxon>
    </lineage>
</organism>
<dbReference type="Proteomes" id="UP000708208">
    <property type="component" value="Unassembled WGS sequence"/>
</dbReference>
<name>A0A8J2NVT6_9HEXA</name>
<reference evidence="1" key="1">
    <citation type="submission" date="2021-06" db="EMBL/GenBank/DDBJ databases">
        <authorList>
            <person name="Hodson N. C."/>
            <person name="Mongue J. A."/>
            <person name="Jaron S. K."/>
        </authorList>
    </citation>
    <scope>NUCLEOTIDE SEQUENCE</scope>
</reference>
<sequence length="71" mass="8320">EVVELLCFNSRLEQLYIIQNSYTERAIPVDAKSWENVGKKFSVFLRTVGKLDREIIWQEKSPVISLLYDCP</sequence>
<evidence type="ECO:0000313" key="2">
    <source>
        <dbReference type="Proteomes" id="UP000708208"/>
    </source>
</evidence>
<accession>A0A8J2NVT6</accession>
<feature type="non-terminal residue" evidence="1">
    <location>
        <position position="71"/>
    </location>
</feature>
<comment type="caution">
    <text evidence="1">The sequence shown here is derived from an EMBL/GenBank/DDBJ whole genome shotgun (WGS) entry which is preliminary data.</text>
</comment>
<protein>
    <submittedName>
        <fullName evidence="1">Uncharacterized protein</fullName>
    </submittedName>
</protein>
<feature type="non-terminal residue" evidence="1">
    <location>
        <position position="1"/>
    </location>
</feature>
<gene>
    <name evidence="1" type="ORF">AFUS01_LOCUS5759</name>
</gene>
<keyword evidence="2" id="KW-1185">Reference proteome</keyword>